<dbReference type="PANTHER" id="PTHR37461">
    <property type="entry name" value="ANTI-SIGMA-K FACTOR RSKA"/>
    <property type="match status" value="1"/>
</dbReference>
<dbReference type="AlphaFoldDB" id="A0A852VG60"/>
<dbReference type="GO" id="GO:0005886">
    <property type="term" value="C:plasma membrane"/>
    <property type="evidence" value="ECO:0007669"/>
    <property type="project" value="InterPro"/>
</dbReference>
<dbReference type="GO" id="GO:0006417">
    <property type="term" value="P:regulation of translation"/>
    <property type="evidence" value="ECO:0007669"/>
    <property type="project" value="TreeGrafter"/>
</dbReference>
<dbReference type="InterPro" id="IPR018764">
    <property type="entry name" value="RskA_C"/>
</dbReference>
<dbReference type="PANTHER" id="PTHR37461:SF1">
    <property type="entry name" value="ANTI-SIGMA-K FACTOR RSKA"/>
    <property type="match status" value="1"/>
</dbReference>
<comment type="caution">
    <text evidence="2">The sequence shown here is derived from an EMBL/GenBank/DDBJ whole genome shotgun (WGS) entry which is preliminary data.</text>
</comment>
<reference evidence="2 3" key="1">
    <citation type="submission" date="2020-07" db="EMBL/GenBank/DDBJ databases">
        <title>Genomic Encyclopedia of Type Strains, Phase IV (KMG-V): Genome sequencing to study the core and pangenomes of soil and plant-associated prokaryotes.</title>
        <authorList>
            <person name="Whitman W."/>
        </authorList>
    </citation>
    <scope>NUCLEOTIDE SEQUENCE [LARGE SCALE GENOMIC DNA]</scope>
    <source>
        <strain evidence="2 3">M8UP22</strain>
    </source>
</reference>
<dbReference type="Pfam" id="PF10099">
    <property type="entry name" value="RskA_C"/>
    <property type="match status" value="1"/>
</dbReference>
<gene>
    <name evidence="2" type="ORF">HDF08_001292</name>
</gene>
<evidence type="ECO:0000259" key="1">
    <source>
        <dbReference type="Pfam" id="PF10099"/>
    </source>
</evidence>
<accession>A0A852VG60</accession>
<dbReference type="GO" id="GO:0016989">
    <property type="term" value="F:sigma factor antagonist activity"/>
    <property type="evidence" value="ECO:0007669"/>
    <property type="project" value="TreeGrafter"/>
</dbReference>
<dbReference type="InterPro" id="IPR051474">
    <property type="entry name" value="Anti-sigma-K/W_factor"/>
</dbReference>
<evidence type="ECO:0000313" key="3">
    <source>
        <dbReference type="Proteomes" id="UP000564385"/>
    </source>
</evidence>
<name>A0A852VG60_9BACT</name>
<dbReference type="Proteomes" id="UP000564385">
    <property type="component" value="Unassembled WGS sequence"/>
</dbReference>
<dbReference type="EMBL" id="JACCCU010000001">
    <property type="protein sequence ID" value="NYF89225.1"/>
    <property type="molecule type" value="Genomic_DNA"/>
</dbReference>
<evidence type="ECO:0000313" key="2">
    <source>
        <dbReference type="EMBL" id="NYF89225.1"/>
    </source>
</evidence>
<organism evidence="2 3">
    <name type="scientific">Tunturiibacter lichenicola</name>
    <dbReference type="NCBI Taxonomy" id="2051959"/>
    <lineage>
        <taxon>Bacteria</taxon>
        <taxon>Pseudomonadati</taxon>
        <taxon>Acidobacteriota</taxon>
        <taxon>Terriglobia</taxon>
        <taxon>Terriglobales</taxon>
        <taxon>Acidobacteriaceae</taxon>
        <taxon>Tunturiibacter</taxon>
    </lineage>
</organism>
<protein>
    <submittedName>
        <fullName evidence="2">Anti-sigma-K factor RskA</fullName>
    </submittedName>
</protein>
<proteinExistence type="predicted"/>
<sequence length="302" mass="31528">MSEPRRITSEDLALFAMQLLPAEEMAEIAAYVERSEEARRELAEIQGDLAVYAHTVEMQSPSAEARERLMKQVGREKKAIPIDRPVETAAAAATASASASVAATDEFGSAAGSLYSTEEEPPKPGFGGRVLPWVGWAAAAGLAVAAGSLYKERETLRGAVTEQSSRIDHLTADAAAARQVLDAMTDSSAVRVTLNVKGAPPPVPQGRATYVASKGTLIFLATNLEPLQPSKTYELWLIPAGAGQNPIPAGTFRPDARGNASVIMPTLPKGVEAKAFGVTVEEEGGAAAPTLPIILVGAAVGE</sequence>
<feature type="domain" description="Anti-sigma K factor RskA C-terminal" evidence="1">
    <location>
        <begin position="136"/>
        <end position="292"/>
    </location>
</feature>